<keyword evidence="1" id="KW-0175">Coiled coil</keyword>
<dbReference type="PANTHER" id="PTHR14240:SF1">
    <property type="entry name" value="PROTEIN FANTOM-RELATED"/>
    <property type="match status" value="1"/>
</dbReference>
<feature type="coiled-coil region" evidence="1">
    <location>
        <begin position="165"/>
        <end position="324"/>
    </location>
</feature>
<dbReference type="InterPro" id="IPR031139">
    <property type="entry name" value="RPGRIP1_fam"/>
</dbReference>
<protein>
    <submittedName>
        <fullName evidence="2">Uncharacterized protein</fullName>
    </submittedName>
</protein>
<sequence length="454" mass="53682">MVIRPSIEKWSRQELEDHYHVLYQQHHSLKRSYNELESKLKQSNAKIKRITISGKDCSNDVNYAELIKENRLLTNKLKNLKQQVISYARPGTSLQCLSSSQAHLPIKRPQSALPRKPQPLQQTANISSQFVTTIQQRPATDVQKVSDRKSLLLDKTLFVKLNRELKQKDDECGLLKCKLNNIQQQLAKLKDEYDQLLEQFQSKENEGLKLQQQFDQLSLNATTDAKIEGQSKNIQIMEKELEMIREENRMLHEANEKLIQNSLMIEQLIVKEDKQEMSNDQRILEMEKQLNELFVNYSQLKQNYQNLMETKLKLEERLNNQNDQKIGERMIIDKTTKQRNKFEKTIMENSTTNDVCLFYHIDNNYKWRIMYMEIYGELEKVRNMLLIQHNINEKHLQEIALLNQNLKQAKAHAEIKMKDLIVKLSEREAEILNLQMQLKTLAYDEQMPISRVMK</sequence>
<proteinExistence type="predicted"/>
<dbReference type="PANTHER" id="PTHR14240">
    <property type="entry name" value="RETINITIS PIGMENTOSA GTPASE REGULATOR-INTERACTING PROTEIN"/>
    <property type="match status" value="1"/>
</dbReference>
<dbReference type="AlphaFoldDB" id="A0A1I8EHZ2"/>
<feature type="coiled-coil region" evidence="1">
    <location>
        <begin position="26"/>
        <end position="83"/>
    </location>
</feature>
<accession>A0A1I8EHZ2</accession>
<dbReference type="GO" id="GO:0035869">
    <property type="term" value="C:ciliary transition zone"/>
    <property type="evidence" value="ECO:0007669"/>
    <property type="project" value="TreeGrafter"/>
</dbReference>
<evidence type="ECO:0000313" key="2">
    <source>
        <dbReference type="WBParaSite" id="maker-PairedContig_201-snap-gene-0.11-mRNA-1"/>
    </source>
</evidence>
<name>A0A1I8EHZ2_WUCBA</name>
<evidence type="ECO:0000256" key="1">
    <source>
        <dbReference type="SAM" id="Coils"/>
    </source>
</evidence>
<dbReference type="GO" id="GO:1905515">
    <property type="term" value="P:non-motile cilium assembly"/>
    <property type="evidence" value="ECO:0007669"/>
    <property type="project" value="TreeGrafter"/>
</dbReference>
<feature type="coiled-coil region" evidence="1">
    <location>
        <begin position="392"/>
        <end position="423"/>
    </location>
</feature>
<dbReference type="STRING" id="6293.A0A1I8EHZ2"/>
<reference evidence="2" key="1">
    <citation type="submission" date="2016-11" db="UniProtKB">
        <authorList>
            <consortium name="WormBaseParasite"/>
        </authorList>
    </citation>
    <scope>IDENTIFICATION</scope>
    <source>
        <strain evidence="2">pt0022</strain>
    </source>
</reference>
<organism evidence="2">
    <name type="scientific">Wuchereria bancrofti</name>
    <dbReference type="NCBI Taxonomy" id="6293"/>
    <lineage>
        <taxon>Eukaryota</taxon>
        <taxon>Metazoa</taxon>
        <taxon>Ecdysozoa</taxon>
        <taxon>Nematoda</taxon>
        <taxon>Chromadorea</taxon>
        <taxon>Rhabditida</taxon>
        <taxon>Spirurina</taxon>
        <taxon>Spiruromorpha</taxon>
        <taxon>Filarioidea</taxon>
        <taxon>Onchocercidae</taxon>
        <taxon>Wuchereria</taxon>
    </lineage>
</organism>
<dbReference type="WBParaSite" id="maker-PairedContig_201-snap-gene-0.11-mRNA-1">
    <property type="protein sequence ID" value="maker-PairedContig_201-snap-gene-0.11-mRNA-1"/>
    <property type="gene ID" value="maker-PairedContig_201-snap-gene-0.11"/>
</dbReference>